<comment type="caution">
    <text evidence="1">The sequence shown here is derived from an EMBL/GenBank/DDBJ whole genome shotgun (WGS) entry which is preliminary data.</text>
</comment>
<dbReference type="Proteomes" id="UP001454086">
    <property type="component" value="Unassembled WGS sequence"/>
</dbReference>
<sequence length="178" mass="20582">MLSQNTKESVKERRIFRYTLADAWEYTISQVDVMEGVEKGNVRCLYFNTPGMHADTNVDSLIITISQNYIDMIKNAMLSHLDVCRYKEIEFPMVLDGFINTFEFAPKESFSNIITVFNIFAFRDAANVGIVGNPPYKGKEVLKLYDDISKILSDNGVDQKYLSLDYQLPRRPEERLKK</sequence>
<accession>A0ABV1DEM7</accession>
<keyword evidence="2" id="KW-1185">Reference proteome</keyword>
<evidence type="ECO:0000313" key="1">
    <source>
        <dbReference type="EMBL" id="MEQ2428208.1"/>
    </source>
</evidence>
<proteinExistence type="predicted"/>
<name>A0ABV1DEM7_9FIRM</name>
<organism evidence="1 2">
    <name type="scientific">Enterocloster hominis</name>
    <name type="common">ex Hitch et al. 2024</name>
    <dbReference type="NCBI Taxonomy" id="1917870"/>
    <lineage>
        <taxon>Bacteria</taxon>
        <taxon>Bacillati</taxon>
        <taxon>Bacillota</taxon>
        <taxon>Clostridia</taxon>
        <taxon>Lachnospirales</taxon>
        <taxon>Lachnospiraceae</taxon>
        <taxon>Enterocloster</taxon>
    </lineage>
</organism>
<evidence type="ECO:0000313" key="2">
    <source>
        <dbReference type="Proteomes" id="UP001454086"/>
    </source>
</evidence>
<dbReference type="RefSeq" id="WP_008716301.1">
    <property type="nucleotide sequence ID" value="NZ_JAJFDX010000005.1"/>
</dbReference>
<dbReference type="EMBL" id="JBBMFM010000159">
    <property type="protein sequence ID" value="MEQ2428208.1"/>
    <property type="molecule type" value="Genomic_DNA"/>
</dbReference>
<protein>
    <submittedName>
        <fullName evidence="1">Uncharacterized protein</fullName>
    </submittedName>
</protein>
<gene>
    <name evidence="1" type="ORF">WMQ36_24925</name>
</gene>
<reference evidence="1 2" key="1">
    <citation type="submission" date="2024-03" db="EMBL/GenBank/DDBJ databases">
        <title>Human intestinal bacterial collection.</title>
        <authorList>
            <person name="Pauvert C."/>
            <person name="Hitch T.C.A."/>
            <person name="Clavel T."/>
        </authorList>
    </citation>
    <scope>NUCLEOTIDE SEQUENCE [LARGE SCALE GENOMIC DNA]</scope>
    <source>
        <strain evidence="1 2">CLA-SR-H021</strain>
    </source>
</reference>